<keyword evidence="2" id="KW-1185">Reference proteome</keyword>
<reference evidence="1" key="1">
    <citation type="submission" date="2021-10" db="EMBL/GenBank/DDBJ databases">
        <title>The diversity and Nitrogen Metabolism of Culturable Nitrate-Utilizing Bacteria Within the Oxygen Minimum Zone of the Changjiang (Yangtze River)Estuary.</title>
        <authorList>
            <person name="Zhang D."/>
            <person name="Zheng J."/>
            <person name="Liu S."/>
            <person name="He W."/>
        </authorList>
    </citation>
    <scope>NUCLEOTIDE SEQUENCE</scope>
    <source>
        <strain evidence="1">FXH-223</strain>
    </source>
</reference>
<dbReference type="InterPro" id="IPR017746">
    <property type="entry name" value="Cellulose_synthase_operon_BcsQ"/>
</dbReference>
<evidence type="ECO:0000313" key="2">
    <source>
        <dbReference type="Proteomes" id="UP001108027"/>
    </source>
</evidence>
<dbReference type="InterPro" id="IPR050678">
    <property type="entry name" value="DNA_Partitioning_ATPase"/>
</dbReference>
<dbReference type="CDD" id="cd02042">
    <property type="entry name" value="ParAB_family"/>
    <property type="match status" value="1"/>
</dbReference>
<dbReference type="AlphaFoldDB" id="A0A9Q3UQ50"/>
<dbReference type="Pfam" id="PF06564">
    <property type="entry name" value="CBP_BcsQ"/>
    <property type="match status" value="1"/>
</dbReference>
<dbReference type="InterPro" id="IPR027417">
    <property type="entry name" value="P-loop_NTPase"/>
</dbReference>
<sequence>MALISVVSPKGGVGKTTCVANLAYGIRRLGYRVVVVDFDAQNALRLHFGVPLSDGDGYVHDAVETDDWRTLARPVAEGVYLLAYGDVPREERRAFDRALEQPGFLERPMASLTATPGTVVIADLPPGDSNALWAVSRLADLRITVLLADSASVSLLPRVEEGHFYPEDVPAASHHGYILNQIDPRRRLNTEITDFIARRHGSELLGLIHHDEAFPEANSRQRSVFEQAPNSRGAADISRCVARILEQLAEMDGTAVVEVPGGAS</sequence>
<dbReference type="PANTHER" id="PTHR13696">
    <property type="entry name" value="P-LOOP CONTAINING NUCLEOSIDE TRIPHOSPHATE HYDROLASE"/>
    <property type="match status" value="1"/>
</dbReference>
<evidence type="ECO:0000313" key="1">
    <source>
        <dbReference type="EMBL" id="MCC4309442.1"/>
    </source>
</evidence>
<comment type="caution">
    <text evidence="1">The sequence shown here is derived from an EMBL/GenBank/DDBJ whole genome shotgun (WGS) entry which is preliminary data.</text>
</comment>
<protein>
    <submittedName>
        <fullName evidence="1">Cellulose synthase operon protein YhjQ</fullName>
    </submittedName>
</protein>
<proteinExistence type="predicted"/>
<organism evidence="1 2">
    <name type="scientific">Alloalcanivorax marinus</name>
    <dbReference type="NCBI Taxonomy" id="1177169"/>
    <lineage>
        <taxon>Bacteria</taxon>
        <taxon>Pseudomonadati</taxon>
        <taxon>Pseudomonadota</taxon>
        <taxon>Gammaproteobacteria</taxon>
        <taxon>Oceanospirillales</taxon>
        <taxon>Alcanivoracaceae</taxon>
        <taxon>Alloalcanivorax</taxon>
    </lineage>
</organism>
<dbReference type="SUPFAM" id="SSF52540">
    <property type="entry name" value="P-loop containing nucleoside triphosphate hydrolases"/>
    <property type="match status" value="1"/>
</dbReference>
<dbReference type="RefSeq" id="WP_228234274.1">
    <property type="nucleotide sequence ID" value="NZ_JAJGNA010000016.1"/>
</dbReference>
<gene>
    <name evidence="1" type="primary">yhjQ</name>
    <name evidence="1" type="ORF">LL252_12770</name>
</gene>
<dbReference type="EMBL" id="JAJGNA010000016">
    <property type="protein sequence ID" value="MCC4309442.1"/>
    <property type="molecule type" value="Genomic_DNA"/>
</dbReference>
<accession>A0A9Q3UQ50</accession>
<dbReference type="NCBIfam" id="TIGR03371">
    <property type="entry name" value="cellulose_yhjQ"/>
    <property type="match status" value="1"/>
</dbReference>
<dbReference type="PANTHER" id="PTHR13696:SF52">
    <property type="entry name" value="PARA FAMILY PROTEIN CT_582"/>
    <property type="match status" value="1"/>
</dbReference>
<dbReference type="Proteomes" id="UP001108027">
    <property type="component" value="Unassembled WGS sequence"/>
</dbReference>
<dbReference type="Gene3D" id="3.40.50.300">
    <property type="entry name" value="P-loop containing nucleotide triphosphate hydrolases"/>
    <property type="match status" value="1"/>
</dbReference>
<name>A0A9Q3UQ50_9GAMM</name>